<reference evidence="10 11" key="1">
    <citation type="submission" date="2021-11" db="EMBL/GenBank/DDBJ databases">
        <title>Black yeast isolated from Biological Soil Crust.</title>
        <authorList>
            <person name="Kurbessoian T."/>
        </authorList>
    </citation>
    <scope>NUCLEOTIDE SEQUENCE [LARGE SCALE GENOMIC DNA]</scope>
    <source>
        <strain evidence="10 11">CCFEE 5522</strain>
    </source>
</reference>
<feature type="compositionally biased region" description="Basic and acidic residues" evidence="8">
    <location>
        <begin position="935"/>
        <end position="957"/>
    </location>
</feature>
<feature type="compositionally biased region" description="Basic and acidic residues" evidence="8">
    <location>
        <begin position="394"/>
        <end position="407"/>
    </location>
</feature>
<feature type="compositionally biased region" description="Polar residues" evidence="8">
    <location>
        <begin position="342"/>
        <end position="355"/>
    </location>
</feature>
<comment type="subcellular location">
    <subcellularLocation>
        <location evidence="1">Nucleus</location>
        <location evidence="1">Nuclear pore complex</location>
    </subcellularLocation>
</comment>
<feature type="compositionally biased region" description="Basic and acidic residues" evidence="8">
    <location>
        <begin position="536"/>
        <end position="546"/>
    </location>
</feature>
<feature type="compositionally biased region" description="Polar residues" evidence="8">
    <location>
        <begin position="698"/>
        <end position="722"/>
    </location>
</feature>
<dbReference type="InterPro" id="IPR053074">
    <property type="entry name" value="NPC_Nucleoporin"/>
</dbReference>
<dbReference type="GO" id="GO:0015031">
    <property type="term" value="P:protein transport"/>
    <property type="evidence" value="ECO:0007669"/>
    <property type="project" value="UniProtKB-KW"/>
</dbReference>
<feature type="region of interest" description="Disordered" evidence="8">
    <location>
        <begin position="1"/>
        <end position="250"/>
    </location>
</feature>
<dbReference type="GO" id="GO:0005643">
    <property type="term" value="C:nuclear pore"/>
    <property type="evidence" value="ECO:0007669"/>
    <property type="project" value="UniProtKB-SubCell"/>
</dbReference>
<dbReference type="GO" id="GO:0051028">
    <property type="term" value="P:mRNA transport"/>
    <property type="evidence" value="ECO:0007669"/>
    <property type="project" value="UniProtKB-KW"/>
</dbReference>
<proteinExistence type="predicted"/>
<evidence type="ECO:0000256" key="2">
    <source>
        <dbReference type="ARBA" id="ARBA00022448"/>
    </source>
</evidence>
<evidence type="ECO:0000256" key="8">
    <source>
        <dbReference type="SAM" id="MobiDB-lite"/>
    </source>
</evidence>
<feature type="domain" description="RanBD1" evidence="9">
    <location>
        <begin position="1177"/>
        <end position="1327"/>
    </location>
</feature>
<feature type="compositionally biased region" description="Polar residues" evidence="8">
    <location>
        <begin position="283"/>
        <end position="298"/>
    </location>
</feature>
<dbReference type="Gene3D" id="2.30.29.30">
    <property type="entry name" value="Pleckstrin-homology domain (PH domain)/Phosphotyrosine-binding domain (PTB)"/>
    <property type="match status" value="1"/>
</dbReference>
<evidence type="ECO:0000256" key="6">
    <source>
        <dbReference type="ARBA" id="ARBA00023132"/>
    </source>
</evidence>
<keyword evidence="4" id="KW-0653">Protein transport</keyword>
<evidence type="ECO:0000313" key="10">
    <source>
        <dbReference type="EMBL" id="KAK4542754.1"/>
    </source>
</evidence>
<feature type="compositionally biased region" description="Polar residues" evidence="8">
    <location>
        <begin position="363"/>
        <end position="390"/>
    </location>
</feature>
<sequence length="1327" mass="139055">MSKRGMETQGGEERYGSMANERDAPDDKPKAATSAQMARRKIIQAKGRASARPSRQASPAIAGQAQANPFQSFQPPPSASGFNFSMPGSTPSPAFAQAALPPPQNGAFGSPAPEQANGTPSFGGFSNTQNNATPSFGSGFGSTNSQPQQSSFNPTPSFQTQPNGTTTTPGTSFNFGQTQSQEQPKPNGFKPSTFSFGGPPSQPTNGATPSFSFGQSQQQEQQTPKPSTPSFGGFGQTAQPNGNKPAATGLFGSTAAADAAPKTGESIFSGLSGATNGIKPGMFTSQQAHTNGEQTLKPSNPFAGLNFGQQNKEKEQEPPKSTFSWDQNKQNGDSAQKPLFSLGQQHQQNGEQTPKPSFAGFGQQPQTDGEQTPKPSNPFSGISFGQQEQTPAEKPAEKEGQQKEAEKPSSPFKFGQTQDEETTKPAGNLFSGLGGSQPTGTSAFRFGASQQEDTSMMSPDSTPHKQSAGQAASEPAAPTETSAASEPETPAHADAGKSLFDRISHAPPATAPRPSFSFGGAAALQSEQDGAPGKSLFERLTPREPEAPATAPKPSMMPFGMPAASSAPQPPLFNATPASRASTQPAQHSLSSTFNTTATNTDGAKLKELNEGMLAHLRTEDPGKDWSVIFQYYMGQAAKLTGKDAFKARTPAPAAQPAAPPTNAFGSASGSNVSPIKPTAPPAGMFQAQAPAPPGHSSYASTSKTPAAPSVTNMFSQFSKQPATAPANKKRSADEDLKKGSATPEQPATEKRARPSEPVHYPRLPETASRTAQLFASTLDKPVDTPINHLGPPDHTYNEVQKQKAAKEAAQKGEAEKLAPPPSAFKPSTTFKFGAAAPETEKSMETPKAPAFGFMPSTPAAEKPAEASKAPTFGFTPSTSTTAASATGGFKPTFTAPAGGSANFLSSFGKKAESEEEKARKKRMDEDYDSDDEDKASWEARDRVAQEAKKRRIEEAAKSAPVFSLPPGTSDKPASSAPFAFKLPTTENTAEPEKPASSNAGKSLFERLTPATNGTDKAPASSSQPSIFSTQTPAKSTFGSKTAFTPSSGFNFGQSKPSTTITNQNGDIDKLQAEKPQGGGNNTWRPSTPIKFSAPTGNESTTPAAPPPSNPFAGLFGSSATPASKSAGSEPGKLAPPSIGFSFGAPNGPSTDISRATTPGLTTDGETSTAGDRAGDEGEPSEQQGEKQIDDMAALLPEEREAEDVLFQVEMAKATKLDERKTEDGYVRAWVEKGKGPLYIVKNKTTGRTRILLKIPPLGRSAMNFGPVQGTDYENVPGKRIVRGTFFDHLDTNKEKAGRPSSWTVQVREPSDAAEMARILNEEKDVQ</sequence>
<feature type="compositionally biased region" description="Basic and acidic residues" evidence="8">
    <location>
        <begin position="910"/>
        <end position="925"/>
    </location>
</feature>
<feature type="compositionally biased region" description="Polar residues" evidence="8">
    <location>
        <begin position="576"/>
        <end position="602"/>
    </location>
</feature>
<evidence type="ECO:0000256" key="4">
    <source>
        <dbReference type="ARBA" id="ARBA00022927"/>
    </source>
</evidence>
<feature type="compositionally biased region" description="Polar residues" evidence="8">
    <location>
        <begin position="438"/>
        <end position="470"/>
    </location>
</feature>
<evidence type="ECO:0000259" key="9">
    <source>
        <dbReference type="PROSITE" id="PS50196"/>
    </source>
</evidence>
<protein>
    <recommendedName>
        <fullName evidence="9">RanBD1 domain-containing protein</fullName>
    </recommendedName>
</protein>
<dbReference type="EMBL" id="JAVFHQ010000038">
    <property type="protein sequence ID" value="KAK4542754.1"/>
    <property type="molecule type" value="Genomic_DNA"/>
</dbReference>
<feature type="region of interest" description="Disordered" evidence="8">
    <location>
        <begin position="649"/>
        <end position="1191"/>
    </location>
</feature>
<organism evidence="10 11">
    <name type="scientific">Oleoguttula mirabilis</name>
    <dbReference type="NCBI Taxonomy" id="1507867"/>
    <lineage>
        <taxon>Eukaryota</taxon>
        <taxon>Fungi</taxon>
        <taxon>Dikarya</taxon>
        <taxon>Ascomycota</taxon>
        <taxon>Pezizomycotina</taxon>
        <taxon>Dothideomycetes</taxon>
        <taxon>Dothideomycetidae</taxon>
        <taxon>Mycosphaerellales</taxon>
        <taxon>Teratosphaeriaceae</taxon>
        <taxon>Oleoguttula</taxon>
    </lineage>
</organism>
<name>A0AAV9JD30_9PEZI</name>
<evidence type="ECO:0000256" key="5">
    <source>
        <dbReference type="ARBA" id="ARBA00023010"/>
    </source>
</evidence>
<keyword evidence="11" id="KW-1185">Reference proteome</keyword>
<dbReference type="InterPro" id="IPR000156">
    <property type="entry name" value="Ran_bind_dom"/>
</dbReference>
<dbReference type="PANTHER" id="PTHR38697">
    <property type="entry name" value="NUCLEAR PORE COMPLEX PROTEIN SIMILAR TO S. CEREVISIAE NUP2 (EUROFUNG)"/>
    <property type="match status" value="1"/>
</dbReference>
<feature type="compositionally biased region" description="Low complexity" evidence="8">
    <location>
        <begin position="856"/>
        <end position="890"/>
    </location>
</feature>
<gene>
    <name evidence="10" type="ORF">LTR36_006130</name>
</gene>
<comment type="caution">
    <text evidence="10">The sequence shown here is derived from an EMBL/GenBank/DDBJ whole genome shotgun (WGS) entry which is preliminary data.</text>
</comment>
<evidence type="ECO:0000256" key="3">
    <source>
        <dbReference type="ARBA" id="ARBA00022816"/>
    </source>
</evidence>
<feature type="region of interest" description="Disordered" evidence="8">
    <location>
        <begin position="264"/>
        <end position="602"/>
    </location>
</feature>
<keyword evidence="5" id="KW-0811">Translocation</keyword>
<feature type="compositionally biased region" description="Polar residues" evidence="8">
    <location>
        <begin position="1148"/>
        <end position="1170"/>
    </location>
</feature>
<feature type="compositionally biased region" description="Low complexity" evidence="8">
    <location>
        <begin position="157"/>
        <end position="174"/>
    </location>
</feature>
<evidence type="ECO:0000313" key="11">
    <source>
        <dbReference type="Proteomes" id="UP001324427"/>
    </source>
</evidence>
<feature type="compositionally biased region" description="Polar residues" evidence="8">
    <location>
        <begin position="116"/>
        <end position="156"/>
    </location>
</feature>
<dbReference type="SUPFAM" id="SSF50729">
    <property type="entry name" value="PH domain-like"/>
    <property type="match status" value="1"/>
</dbReference>
<feature type="compositionally biased region" description="Polar residues" evidence="8">
    <location>
        <begin position="664"/>
        <end position="674"/>
    </location>
</feature>
<keyword evidence="3" id="KW-0509">mRNA transport</keyword>
<feature type="compositionally biased region" description="Basic and acidic residues" evidence="8">
    <location>
        <begin position="489"/>
        <end position="504"/>
    </location>
</feature>
<feature type="compositionally biased region" description="Polar residues" evidence="8">
    <location>
        <begin position="1010"/>
        <end position="1066"/>
    </location>
</feature>
<feature type="compositionally biased region" description="Polar residues" evidence="8">
    <location>
        <begin position="1118"/>
        <end position="1127"/>
    </location>
</feature>
<feature type="compositionally biased region" description="Basic and acidic residues" evidence="8">
    <location>
        <begin position="801"/>
        <end position="817"/>
    </location>
</feature>
<dbReference type="Proteomes" id="UP001324427">
    <property type="component" value="Unassembled WGS sequence"/>
</dbReference>
<keyword evidence="6" id="KW-0906">Nuclear pore complex</keyword>
<feature type="compositionally biased region" description="Polar residues" evidence="8">
    <location>
        <begin position="319"/>
        <end position="334"/>
    </location>
</feature>
<feature type="compositionally biased region" description="Low complexity" evidence="8">
    <location>
        <begin position="48"/>
        <end position="73"/>
    </location>
</feature>
<accession>A0AAV9JD30</accession>
<dbReference type="PROSITE" id="PS50196">
    <property type="entry name" value="RANBD1"/>
    <property type="match status" value="1"/>
</dbReference>
<keyword evidence="2" id="KW-0813">Transport</keyword>
<dbReference type="PANTHER" id="PTHR38697:SF1">
    <property type="entry name" value="NUCLEAR PORE COMPLEX PROTEIN SIMILAR TO S. CEREVISIAE NUP2 (EUROFUNG)"/>
    <property type="match status" value="1"/>
</dbReference>
<feature type="compositionally biased region" description="Basic and acidic residues" evidence="8">
    <location>
        <begin position="748"/>
        <end position="757"/>
    </location>
</feature>
<dbReference type="InterPro" id="IPR015007">
    <property type="entry name" value="NUP2/50/61"/>
</dbReference>
<feature type="compositionally biased region" description="Low complexity" evidence="8">
    <location>
        <begin position="208"/>
        <end position="230"/>
    </location>
</feature>
<dbReference type="Pfam" id="PF08911">
    <property type="entry name" value="NUP50"/>
    <property type="match status" value="1"/>
</dbReference>
<keyword evidence="7" id="KW-0539">Nucleus</keyword>
<evidence type="ECO:0000256" key="7">
    <source>
        <dbReference type="ARBA" id="ARBA00023242"/>
    </source>
</evidence>
<feature type="compositionally biased region" description="Polar residues" evidence="8">
    <location>
        <begin position="175"/>
        <end position="195"/>
    </location>
</feature>
<evidence type="ECO:0000256" key="1">
    <source>
        <dbReference type="ARBA" id="ARBA00004567"/>
    </source>
</evidence>
<feature type="compositionally biased region" description="Basic and acidic residues" evidence="8">
    <location>
        <begin position="1"/>
        <end position="30"/>
    </location>
</feature>
<dbReference type="InterPro" id="IPR011993">
    <property type="entry name" value="PH-like_dom_sf"/>
</dbReference>